<name>A0A392VII2_9FABA</name>
<organism evidence="1 2">
    <name type="scientific">Trifolium medium</name>
    <dbReference type="NCBI Taxonomy" id="97028"/>
    <lineage>
        <taxon>Eukaryota</taxon>
        <taxon>Viridiplantae</taxon>
        <taxon>Streptophyta</taxon>
        <taxon>Embryophyta</taxon>
        <taxon>Tracheophyta</taxon>
        <taxon>Spermatophyta</taxon>
        <taxon>Magnoliopsida</taxon>
        <taxon>eudicotyledons</taxon>
        <taxon>Gunneridae</taxon>
        <taxon>Pentapetalae</taxon>
        <taxon>rosids</taxon>
        <taxon>fabids</taxon>
        <taxon>Fabales</taxon>
        <taxon>Fabaceae</taxon>
        <taxon>Papilionoideae</taxon>
        <taxon>50 kb inversion clade</taxon>
        <taxon>NPAAA clade</taxon>
        <taxon>Hologalegina</taxon>
        <taxon>IRL clade</taxon>
        <taxon>Trifolieae</taxon>
        <taxon>Trifolium</taxon>
    </lineage>
</organism>
<accession>A0A392VII2</accession>
<dbReference type="Proteomes" id="UP000265520">
    <property type="component" value="Unassembled WGS sequence"/>
</dbReference>
<feature type="non-terminal residue" evidence="1">
    <location>
        <position position="53"/>
    </location>
</feature>
<dbReference type="EMBL" id="LXQA011173895">
    <property type="protein sequence ID" value="MCI87727.1"/>
    <property type="molecule type" value="Genomic_DNA"/>
</dbReference>
<proteinExistence type="predicted"/>
<evidence type="ECO:0000313" key="2">
    <source>
        <dbReference type="Proteomes" id="UP000265520"/>
    </source>
</evidence>
<comment type="caution">
    <text evidence="1">The sequence shown here is derived from an EMBL/GenBank/DDBJ whole genome shotgun (WGS) entry which is preliminary data.</text>
</comment>
<reference evidence="1 2" key="1">
    <citation type="journal article" date="2018" name="Front. Plant Sci.">
        <title>Red Clover (Trifolium pratense) and Zigzag Clover (T. medium) - A Picture of Genomic Similarities and Differences.</title>
        <authorList>
            <person name="Dluhosova J."/>
            <person name="Istvanek J."/>
            <person name="Nedelnik J."/>
            <person name="Repkova J."/>
        </authorList>
    </citation>
    <scope>NUCLEOTIDE SEQUENCE [LARGE SCALE GENOMIC DNA]</scope>
    <source>
        <strain evidence="2">cv. 10/8</strain>
        <tissue evidence="1">Leaf</tissue>
    </source>
</reference>
<evidence type="ECO:0000313" key="1">
    <source>
        <dbReference type="EMBL" id="MCI87727.1"/>
    </source>
</evidence>
<sequence>MQRSACTVSMQRTAGTYFELVLMQRTASTTLYKEVKIPEFMHVMTSDWCHSDG</sequence>
<keyword evidence="2" id="KW-1185">Reference proteome</keyword>
<dbReference type="AlphaFoldDB" id="A0A392VII2"/>
<protein>
    <submittedName>
        <fullName evidence="1">Uncharacterized protein</fullName>
    </submittedName>
</protein>